<feature type="transmembrane region" description="Helical" evidence="1">
    <location>
        <begin position="22"/>
        <end position="41"/>
    </location>
</feature>
<evidence type="ECO:0000313" key="2">
    <source>
        <dbReference type="EMBL" id="MFC7183715.1"/>
    </source>
</evidence>
<feature type="transmembrane region" description="Helical" evidence="1">
    <location>
        <begin position="61"/>
        <end position="83"/>
    </location>
</feature>
<evidence type="ECO:0000256" key="1">
    <source>
        <dbReference type="SAM" id="Phobius"/>
    </source>
</evidence>
<dbReference type="Proteomes" id="UP001596435">
    <property type="component" value="Unassembled WGS sequence"/>
</dbReference>
<feature type="transmembrane region" description="Helical" evidence="1">
    <location>
        <begin position="124"/>
        <end position="145"/>
    </location>
</feature>
<organism evidence="2 3">
    <name type="scientific">Kitasatospora paranensis</name>
    <dbReference type="NCBI Taxonomy" id="258053"/>
    <lineage>
        <taxon>Bacteria</taxon>
        <taxon>Bacillati</taxon>
        <taxon>Actinomycetota</taxon>
        <taxon>Actinomycetes</taxon>
        <taxon>Kitasatosporales</taxon>
        <taxon>Streptomycetaceae</taxon>
        <taxon>Kitasatospora</taxon>
    </lineage>
</organism>
<dbReference type="RefSeq" id="WP_345709397.1">
    <property type="nucleotide sequence ID" value="NZ_BAABKV010000001.1"/>
</dbReference>
<dbReference type="Pfam" id="PF19545">
    <property type="entry name" value="DUF6069"/>
    <property type="match status" value="1"/>
</dbReference>
<reference evidence="3" key="1">
    <citation type="journal article" date="2019" name="Int. J. Syst. Evol. Microbiol.">
        <title>The Global Catalogue of Microorganisms (GCM) 10K type strain sequencing project: providing services to taxonomists for standard genome sequencing and annotation.</title>
        <authorList>
            <consortium name="The Broad Institute Genomics Platform"/>
            <consortium name="The Broad Institute Genome Sequencing Center for Infectious Disease"/>
            <person name="Wu L."/>
            <person name="Ma J."/>
        </authorList>
    </citation>
    <scope>NUCLEOTIDE SEQUENCE [LARGE SCALE GENOMIC DNA]</scope>
    <source>
        <strain evidence="3">CGMCC 1.12859</strain>
    </source>
</reference>
<accession>A0ABW2G741</accession>
<sequence length="148" mass="15656">MAATPSEPSPSILRPTAAPSRLVRPTAICIGLLANLLYMLVLKAAFGYDLKTPAEFGQPTHSVLVGLVSASSVVPTLLGWALLALLERFVPRRATVVWTVLAVVTLIGSLPYNGAGVTVTDQLLLTQMHLIVGAAVIPTFIITSLRRS</sequence>
<dbReference type="InterPro" id="IPR045713">
    <property type="entry name" value="DUF6069"/>
</dbReference>
<proteinExistence type="predicted"/>
<comment type="caution">
    <text evidence="2">The sequence shown here is derived from an EMBL/GenBank/DDBJ whole genome shotgun (WGS) entry which is preliminary data.</text>
</comment>
<keyword evidence="1" id="KW-0472">Membrane</keyword>
<keyword evidence="1" id="KW-1133">Transmembrane helix</keyword>
<name>A0ABW2G741_9ACTN</name>
<feature type="transmembrane region" description="Helical" evidence="1">
    <location>
        <begin position="95"/>
        <end position="112"/>
    </location>
</feature>
<protein>
    <submittedName>
        <fullName evidence="2">DUF6069 family protein</fullName>
    </submittedName>
</protein>
<keyword evidence="1" id="KW-0812">Transmembrane</keyword>
<keyword evidence="3" id="KW-1185">Reference proteome</keyword>
<evidence type="ECO:0000313" key="3">
    <source>
        <dbReference type="Proteomes" id="UP001596435"/>
    </source>
</evidence>
<gene>
    <name evidence="2" type="ORF">ACFQMG_29635</name>
</gene>
<dbReference type="EMBL" id="JBHTAJ010000076">
    <property type="protein sequence ID" value="MFC7183715.1"/>
    <property type="molecule type" value="Genomic_DNA"/>
</dbReference>